<evidence type="ECO:0000313" key="2">
    <source>
        <dbReference type="Proteomes" id="UP000035740"/>
    </source>
</evidence>
<dbReference type="OrthoDB" id="1808785at2759"/>
<gene>
    <name evidence="1" type="ORF">BVRB_005790</name>
</gene>
<dbReference type="Proteomes" id="UP000035740">
    <property type="component" value="Unassembled WGS sequence"/>
</dbReference>
<organism evidence="1 2">
    <name type="scientific">Beta vulgaris subsp. vulgaris</name>
    <name type="common">Beet</name>
    <dbReference type="NCBI Taxonomy" id="3555"/>
    <lineage>
        <taxon>Eukaryota</taxon>
        <taxon>Viridiplantae</taxon>
        <taxon>Streptophyta</taxon>
        <taxon>Embryophyta</taxon>
        <taxon>Tracheophyta</taxon>
        <taxon>Spermatophyta</taxon>
        <taxon>Magnoliopsida</taxon>
        <taxon>eudicotyledons</taxon>
        <taxon>Gunneridae</taxon>
        <taxon>Pentapetalae</taxon>
        <taxon>Caryophyllales</taxon>
        <taxon>Chenopodiaceae</taxon>
        <taxon>Betoideae</taxon>
        <taxon>Beta</taxon>
    </lineage>
</organism>
<dbReference type="Gramene" id="KMS95708">
    <property type="protein sequence ID" value="KMS95708"/>
    <property type="gene ID" value="BVRB_005790"/>
</dbReference>
<dbReference type="SUPFAM" id="SSF54001">
    <property type="entry name" value="Cysteine proteinases"/>
    <property type="match status" value="1"/>
</dbReference>
<dbReference type="OMA" id="TDMEHER"/>
<evidence type="ECO:0000313" key="1">
    <source>
        <dbReference type="EMBL" id="KMS95708.1"/>
    </source>
</evidence>
<evidence type="ECO:0008006" key="3">
    <source>
        <dbReference type="Google" id="ProtNLM"/>
    </source>
</evidence>
<proteinExistence type="predicted"/>
<keyword evidence="2" id="KW-1185">Reference proteome</keyword>
<dbReference type="AlphaFoldDB" id="A0A0J8B6X5"/>
<dbReference type="InterPro" id="IPR038765">
    <property type="entry name" value="Papain-like_cys_pep_sf"/>
</dbReference>
<protein>
    <recommendedName>
        <fullName evidence="3">Ubiquitin-like protease family profile domain-containing protein</fullName>
    </recommendedName>
</protein>
<reference evidence="1 2" key="1">
    <citation type="journal article" date="2014" name="Nature">
        <title>The genome of the recently domesticated crop plant sugar beet (Beta vulgaris).</title>
        <authorList>
            <person name="Dohm J.C."/>
            <person name="Minoche A.E."/>
            <person name="Holtgrawe D."/>
            <person name="Capella-Gutierrez S."/>
            <person name="Zakrzewski F."/>
            <person name="Tafer H."/>
            <person name="Rupp O."/>
            <person name="Sorensen T.R."/>
            <person name="Stracke R."/>
            <person name="Reinhardt R."/>
            <person name="Goesmann A."/>
            <person name="Kraft T."/>
            <person name="Schulz B."/>
            <person name="Stadler P.F."/>
            <person name="Schmidt T."/>
            <person name="Gabaldon T."/>
            <person name="Lehrach H."/>
            <person name="Weisshaar B."/>
            <person name="Himmelbauer H."/>
        </authorList>
    </citation>
    <scope>NUCLEOTIDE SEQUENCE [LARGE SCALE GENOMIC DNA]</scope>
    <source>
        <tissue evidence="1">Taproot</tissue>
    </source>
</reference>
<dbReference type="EMBL" id="KQ090441">
    <property type="protein sequence ID" value="KMS95708.1"/>
    <property type="molecule type" value="Genomic_DNA"/>
</dbReference>
<accession>A0A0J8B6X5</accession>
<sequence>MIIDSMETKEAANLHHVSVEALCYAMDQYFRVVDSSWDIGAVSRWPRSTLNMKQQSDLHSCGVYMLLAIKHNADRFVESVHLGNIVEERKWLLCEDVMCNFNEARESVKALMSSL</sequence>
<name>A0A0J8B6X5_BETVV</name>